<dbReference type="AlphaFoldDB" id="A0A552M453"/>
<dbReference type="Gene3D" id="1.10.260.40">
    <property type="entry name" value="lambda repressor-like DNA-binding domains"/>
    <property type="match status" value="1"/>
</dbReference>
<dbReference type="CDD" id="cd00093">
    <property type="entry name" value="HTH_XRE"/>
    <property type="match status" value="1"/>
</dbReference>
<dbReference type="PANTHER" id="PTHR36924">
    <property type="entry name" value="ANTITOXIN HIGA-1"/>
    <property type="match status" value="1"/>
</dbReference>
<dbReference type="GO" id="GO:0003677">
    <property type="term" value="F:DNA binding"/>
    <property type="evidence" value="ECO:0007669"/>
    <property type="project" value="UniProtKB-KW"/>
</dbReference>
<dbReference type="SUPFAM" id="SSF47413">
    <property type="entry name" value="lambda repressor-like DNA-binding domains"/>
    <property type="match status" value="1"/>
</dbReference>
<gene>
    <name evidence="3" type="primary">higA</name>
    <name evidence="3" type="ORF">EWV88_05130</name>
</gene>
<dbReference type="EMBL" id="SFAP01000067">
    <property type="protein sequence ID" value="TRV27242.1"/>
    <property type="molecule type" value="Genomic_DNA"/>
</dbReference>
<accession>A0A552M453</accession>
<keyword evidence="1" id="KW-0238">DNA-binding</keyword>
<evidence type="ECO:0000259" key="2">
    <source>
        <dbReference type="PROSITE" id="PS50943"/>
    </source>
</evidence>
<sequence>MATQSLRDPKRRPTHPGAVLREDVLPALNMTQKDFADWIGVSRLSVSELVNEKRKVTPDMAMRLGKALGNGPQIWLRMQQTLDLWELTQHDIYQSIKTLELI</sequence>
<dbReference type="InterPro" id="IPR013430">
    <property type="entry name" value="Toxin_antidote_HigA"/>
</dbReference>
<feature type="domain" description="HTH cro/C1-type" evidence="2">
    <location>
        <begin position="27"/>
        <end position="76"/>
    </location>
</feature>
<proteinExistence type="predicted"/>
<dbReference type="PROSITE" id="PS50943">
    <property type="entry name" value="HTH_CROC1"/>
    <property type="match status" value="1"/>
</dbReference>
<reference evidence="3 4" key="1">
    <citation type="submission" date="2019-01" db="EMBL/GenBank/DDBJ databases">
        <title>Coherence of Microcystis species and biogeography revealed through population genomics.</title>
        <authorList>
            <person name="Perez-Carrascal O.M."/>
            <person name="Terrat Y."/>
            <person name="Giani A."/>
            <person name="Fortin N."/>
            <person name="Tromas N."/>
            <person name="Shapiro B.J."/>
        </authorList>
    </citation>
    <scope>NUCLEOTIDE SEQUENCE [LARGE SCALE GENOMIC DNA]</scope>
    <source>
        <strain evidence="3">Mw_MB_S_20031200_S109D</strain>
    </source>
</reference>
<comment type="caution">
    <text evidence="3">The sequence shown here is derived from an EMBL/GenBank/DDBJ whole genome shotgun (WGS) entry which is preliminary data.</text>
</comment>
<evidence type="ECO:0000313" key="3">
    <source>
        <dbReference type="EMBL" id="TRV27242.1"/>
    </source>
</evidence>
<dbReference type="Proteomes" id="UP000318616">
    <property type="component" value="Unassembled WGS sequence"/>
</dbReference>
<name>A0A552M453_9CHRO</name>
<organism evidence="3 4">
    <name type="scientific">Microcystis wesenbergii Mw_MB_S_20031200_S109D</name>
    <dbReference type="NCBI Taxonomy" id="2486241"/>
    <lineage>
        <taxon>Bacteria</taxon>
        <taxon>Bacillati</taxon>
        <taxon>Cyanobacteriota</taxon>
        <taxon>Cyanophyceae</taxon>
        <taxon>Oscillatoriophycideae</taxon>
        <taxon>Chroococcales</taxon>
        <taxon>Microcystaceae</taxon>
        <taxon>Microcystis</taxon>
    </lineage>
</organism>
<dbReference type="NCBIfam" id="TIGR02607">
    <property type="entry name" value="antidote_HigA"/>
    <property type="match status" value="1"/>
</dbReference>
<dbReference type="PANTHER" id="PTHR36924:SF1">
    <property type="entry name" value="ANTITOXIN HIGA-1"/>
    <property type="match status" value="1"/>
</dbReference>
<protein>
    <submittedName>
        <fullName evidence="3">Addiction module antidote protein, HigA family</fullName>
    </submittedName>
</protein>
<dbReference type="InterPro" id="IPR001387">
    <property type="entry name" value="Cro/C1-type_HTH"/>
</dbReference>
<dbReference type="InterPro" id="IPR010982">
    <property type="entry name" value="Lambda_DNA-bd_dom_sf"/>
</dbReference>
<evidence type="ECO:0000313" key="4">
    <source>
        <dbReference type="Proteomes" id="UP000318616"/>
    </source>
</evidence>
<evidence type="ECO:0000256" key="1">
    <source>
        <dbReference type="ARBA" id="ARBA00023125"/>
    </source>
</evidence>
<dbReference type="Pfam" id="PF01381">
    <property type="entry name" value="HTH_3"/>
    <property type="match status" value="1"/>
</dbReference>